<name>A0A2J6TGM1_9HELO</name>
<reference evidence="1 2" key="1">
    <citation type="submission" date="2016-04" db="EMBL/GenBank/DDBJ databases">
        <title>A degradative enzymes factory behind the ericoid mycorrhizal symbiosis.</title>
        <authorList>
            <consortium name="DOE Joint Genome Institute"/>
            <person name="Martino E."/>
            <person name="Morin E."/>
            <person name="Grelet G."/>
            <person name="Kuo A."/>
            <person name="Kohler A."/>
            <person name="Daghino S."/>
            <person name="Barry K."/>
            <person name="Choi C."/>
            <person name="Cichocki N."/>
            <person name="Clum A."/>
            <person name="Copeland A."/>
            <person name="Hainaut M."/>
            <person name="Haridas S."/>
            <person name="Labutti K."/>
            <person name="Lindquist E."/>
            <person name="Lipzen A."/>
            <person name="Khouja H.-R."/>
            <person name="Murat C."/>
            <person name="Ohm R."/>
            <person name="Olson A."/>
            <person name="Spatafora J."/>
            <person name="Veneault-Fourrey C."/>
            <person name="Henrissat B."/>
            <person name="Grigoriev I."/>
            <person name="Martin F."/>
            <person name="Perotto S."/>
        </authorList>
    </citation>
    <scope>NUCLEOTIDE SEQUENCE [LARGE SCALE GENOMIC DNA]</scope>
    <source>
        <strain evidence="1 2">E</strain>
    </source>
</reference>
<proteinExistence type="predicted"/>
<accession>A0A2J6TGM1</accession>
<dbReference type="InParanoid" id="A0A2J6TGM1"/>
<protein>
    <recommendedName>
        <fullName evidence="3">Transcription factor domain-containing protein</fullName>
    </recommendedName>
</protein>
<dbReference type="RefSeq" id="XP_024739059.1">
    <property type="nucleotide sequence ID" value="XM_024882885.1"/>
</dbReference>
<dbReference type="GeneID" id="36590962"/>
<dbReference type="OrthoDB" id="1919336at2759"/>
<dbReference type="STRING" id="1095630.A0A2J6TGM1"/>
<keyword evidence="2" id="KW-1185">Reference proteome</keyword>
<sequence>MSTSPFSDGSTKFGLASCATYGLPGITTSIDHYLSLYLRERFLPGVFRANAHPTTFHDWRHLITAGTESTTAMGAFLATAAIHTSWTNRSLKLVATRYYNSVVKASRRGIADGEVDGSEDWVLHATNFLCLFEINQGWNTGHNPSGAAPYLEGMARILKIRIAKDSKRPTDFVHPPNRVAAESLVLFTWTLSFYYSDVDRAGEAIEWDSLSVYLEPNVFSGASMQTNSPLLGSNWELYRIIIEIVRLSHNVPFDSISWCHGRELELELNRREEELYAERDKVVDVTERFEVVLEQTLLYVLVT</sequence>
<gene>
    <name evidence="1" type="ORF">K444DRAFT_628146</name>
</gene>
<dbReference type="AlphaFoldDB" id="A0A2J6TGM1"/>
<evidence type="ECO:0000313" key="2">
    <source>
        <dbReference type="Proteomes" id="UP000235371"/>
    </source>
</evidence>
<dbReference type="Proteomes" id="UP000235371">
    <property type="component" value="Unassembled WGS sequence"/>
</dbReference>
<dbReference type="EMBL" id="KZ613785">
    <property type="protein sequence ID" value="PMD62155.1"/>
    <property type="molecule type" value="Genomic_DNA"/>
</dbReference>
<evidence type="ECO:0008006" key="3">
    <source>
        <dbReference type="Google" id="ProtNLM"/>
    </source>
</evidence>
<evidence type="ECO:0000313" key="1">
    <source>
        <dbReference type="EMBL" id="PMD62155.1"/>
    </source>
</evidence>
<organism evidence="1 2">
    <name type="scientific">Hyaloscypha bicolor E</name>
    <dbReference type="NCBI Taxonomy" id="1095630"/>
    <lineage>
        <taxon>Eukaryota</taxon>
        <taxon>Fungi</taxon>
        <taxon>Dikarya</taxon>
        <taxon>Ascomycota</taxon>
        <taxon>Pezizomycotina</taxon>
        <taxon>Leotiomycetes</taxon>
        <taxon>Helotiales</taxon>
        <taxon>Hyaloscyphaceae</taxon>
        <taxon>Hyaloscypha</taxon>
        <taxon>Hyaloscypha bicolor</taxon>
    </lineage>
</organism>